<keyword evidence="4" id="KW-0479">Metal-binding</keyword>
<dbReference type="PANTHER" id="PTHR43690:SF17">
    <property type="entry name" value="PROTEIN YHJJ"/>
    <property type="match status" value="1"/>
</dbReference>
<evidence type="ECO:0000256" key="9">
    <source>
        <dbReference type="SAM" id="SignalP"/>
    </source>
</evidence>
<evidence type="ECO:0000313" key="12">
    <source>
        <dbReference type="EMBL" id="MEJ6009250.1"/>
    </source>
</evidence>
<evidence type="ECO:0000256" key="1">
    <source>
        <dbReference type="ARBA" id="ARBA00001947"/>
    </source>
</evidence>
<dbReference type="EMBL" id="JBBHJY010000001">
    <property type="protein sequence ID" value="MEJ6009250.1"/>
    <property type="molecule type" value="Genomic_DNA"/>
</dbReference>
<keyword evidence="13" id="KW-1185">Reference proteome</keyword>
<keyword evidence="5" id="KW-0378">Hydrolase</keyword>
<evidence type="ECO:0000256" key="6">
    <source>
        <dbReference type="ARBA" id="ARBA00022833"/>
    </source>
</evidence>
<keyword evidence="3" id="KW-0645">Protease</keyword>
<dbReference type="InterPro" id="IPR011249">
    <property type="entry name" value="Metalloenz_LuxS/M16"/>
</dbReference>
<protein>
    <submittedName>
        <fullName evidence="12">Insulinase family protein</fullName>
    </submittedName>
</protein>
<evidence type="ECO:0000256" key="5">
    <source>
        <dbReference type="ARBA" id="ARBA00022801"/>
    </source>
</evidence>
<evidence type="ECO:0000256" key="4">
    <source>
        <dbReference type="ARBA" id="ARBA00022723"/>
    </source>
</evidence>
<evidence type="ECO:0000259" key="11">
    <source>
        <dbReference type="Pfam" id="PF05193"/>
    </source>
</evidence>
<evidence type="ECO:0000256" key="8">
    <source>
        <dbReference type="RuleBase" id="RU004447"/>
    </source>
</evidence>
<feature type="domain" description="Peptidase M16 C-terminal" evidence="11">
    <location>
        <begin position="227"/>
        <end position="313"/>
    </location>
</feature>
<comment type="caution">
    <text evidence="12">The sequence shown here is derived from an EMBL/GenBank/DDBJ whole genome shotgun (WGS) entry which is preliminary data.</text>
</comment>
<keyword evidence="6" id="KW-0862">Zinc</keyword>
<feature type="domain" description="Peptidase M16 C-terminal" evidence="11">
    <location>
        <begin position="721"/>
        <end position="883"/>
    </location>
</feature>
<feature type="domain" description="Peptidase M16 N-terminal" evidence="10">
    <location>
        <begin position="70"/>
        <end position="195"/>
    </location>
</feature>
<dbReference type="PROSITE" id="PS00143">
    <property type="entry name" value="INSULINASE"/>
    <property type="match status" value="1"/>
</dbReference>
<comment type="similarity">
    <text evidence="2 8">Belongs to the peptidase M16 family.</text>
</comment>
<dbReference type="RefSeq" id="WP_339965149.1">
    <property type="nucleotide sequence ID" value="NZ_JBBHJY010000001.1"/>
</dbReference>
<dbReference type="InterPro" id="IPR050626">
    <property type="entry name" value="Peptidase_M16"/>
</dbReference>
<dbReference type="InterPro" id="IPR001431">
    <property type="entry name" value="Pept_M16_Zn_BS"/>
</dbReference>
<dbReference type="Pfam" id="PF05193">
    <property type="entry name" value="Peptidase_M16_C"/>
    <property type="match status" value="2"/>
</dbReference>
<dbReference type="InterPro" id="IPR007863">
    <property type="entry name" value="Peptidase_M16_C"/>
</dbReference>
<dbReference type="PANTHER" id="PTHR43690">
    <property type="entry name" value="NARDILYSIN"/>
    <property type="match status" value="1"/>
</dbReference>
<keyword evidence="7" id="KW-0482">Metalloprotease</keyword>
<sequence>MRRILLSIAVLSSLMLSACAPPQAGIGLSSAPPPEHRPRSEWAMKWSDVPVDPAYRFGRLANGMRFAIRQNATPKGTAAVRMEVNAGSLDELDGERGFAHFVEHMSFNGSTNVPEGEMIKLLEREGLAFGADSNASTNYTETNYMLDLPRNDPRLLGTAMMLMRETASELKFEPSAVDRERGVVLSELRDRNSWQLRNYNAQAAFTYPKAHYVNRLPIGTSASLTNATAAAVRAFWAREYVPQQTTIIVVGDFDPALVEAEIRKRFDDWRPAPAPIAWQPNAGPIEIKDKGRTTIYIDQALSERVVASRSGKWRNEADSVAERRARLLRSVAYGIVNRRLLRISRQASPPFRGASFGTGAVFRNARTTNLAIDTVDGKWRAGIMAAVAEYRRALAYGFIAQEVAEQVANLLNDNRNAVASANTRHNRTFIDAILSLVRDERVPATPQNALERVEQFVPEITPERVLAALRDDAVALKDPLLRFAGRKDPAGGEKGIRAAWNEAIRAPIAAGGAAQDLAWAYTDFGAPGAVSGDANEPLFGIRTLRFANGVRLNLKPTDLEKDRILLQVSVDGGDMLNTKENPLATEMSVRFIDGGLGKHSRDDLQTILAGKSVSGGFSSTPETFVMAGSTNRADLPLQLQMFTAYLTDPGYRPEAQTLYYNTMNTFFARLKSTPGDALRNTAGGILSDKDPRFTLQPIEAYRALTFKKLKTDLSDRLARGAIEVGIVGDFEANAAIDAVAKTLGALPARELDFRPYTEQRQRPFTADRSTRLIRHDGPKDQAVIRLTWPTRDGEDAAETLQFALLEQVLQNVVTETLREALSKAYSPGVSSDMSRVWRAYGTFSLSASANVADVAVVRRALQQAVAELRGVAISADQLQRARAPMLEAYENSLKRNGGWLALVDRAQTEPDRLERHAKARERLAAITAAELQTLVNRYLGEKDGLELIVLPEGVEPPAG</sequence>
<feature type="signal peptide" evidence="9">
    <location>
        <begin position="1"/>
        <end position="20"/>
    </location>
</feature>
<reference evidence="12 13" key="1">
    <citation type="submission" date="2024-03" db="EMBL/GenBank/DDBJ databases">
        <authorList>
            <person name="Jo J.-H."/>
        </authorList>
    </citation>
    <scope>NUCLEOTIDE SEQUENCE [LARGE SCALE GENOMIC DNA]</scope>
    <source>
        <strain evidence="12 13">AS3R-12</strain>
    </source>
</reference>
<dbReference type="InterPro" id="IPR011765">
    <property type="entry name" value="Pept_M16_N"/>
</dbReference>
<proteinExistence type="inferred from homology"/>
<evidence type="ECO:0000256" key="2">
    <source>
        <dbReference type="ARBA" id="ARBA00007261"/>
    </source>
</evidence>
<organism evidence="12 13">
    <name type="scientific">Novosphingobium aquae</name>
    <dbReference type="NCBI Taxonomy" id="3133435"/>
    <lineage>
        <taxon>Bacteria</taxon>
        <taxon>Pseudomonadati</taxon>
        <taxon>Pseudomonadota</taxon>
        <taxon>Alphaproteobacteria</taxon>
        <taxon>Sphingomonadales</taxon>
        <taxon>Sphingomonadaceae</taxon>
        <taxon>Novosphingobium</taxon>
    </lineage>
</organism>
<dbReference type="PROSITE" id="PS51257">
    <property type="entry name" value="PROKAR_LIPOPROTEIN"/>
    <property type="match status" value="1"/>
</dbReference>
<evidence type="ECO:0000259" key="10">
    <source>
        <dbReference type="Pfam" id="PF00675"/>
    </source>
</evidence>
<evidence type="ECO:0000256" key="7">
    <source>
        <dbReference type="ARBA" id="ARBA00023049"/>
    </source>
</evidence>
<dbReference type="Proteomes" id="UP001379235">
    <property type="component" value="Unassembled WGS sequence"/>
</dbReference>
<dbReference type="Gene3D" id="3.30.830.10">
    <property type="entry name" value="Metalloenzyme, LuxS/M16 peptidase-like"/>
    <property type="match status" value="4"/>
</dbReference>
<name>A0ABU8S600_9SPHN</name>
<accession>A0ABU8S600</accession>
<evidence type="ECO:0000256" key="3">
    <source>
        <dbReference type="ARBA" id="ARBA00022670"/>
    </source>
</evidence>
<comment type="cofactor">
    <cofactor evidence="1">
        <name>Zn(2+)</name>
        <dbReference type="ChEBI" id="CHEBI:29105"/>
    </cofactor>
</comment>
<dbReference type="Pfam" id="PF00675">
    <property type="entry name" value="Peptidase_M16"/>
    <property type="match status" value="1"/>
</dbReference>
<keyword evidence="9" id="KW-0732">Signal</keyword>
<evidence type="ECO:0000313" key="13">
    <source>
        <dbReference type="Proteomes" id="UP001379235"/>
    </source>
</evidence>
<gene>
    <name evidence="12" type="ORF">WG900_04890</name>
</gene>
<dbReference type="SUPFAM" id="SSF63411">
    <property type="entry name" value="LuxS/MPP-like metallohydrolase"/>
    <property type="match status" value="3"/>
</dbReference>
<feature type="chain" id="PRO_5046237932" evidence="9">
    <location>
        <begin position="21"/>
        <end position="959"/>
    </location>
</feature>